<accession>A0A179F2A8</accession>
<keyword evidence="2" id="KW-0472">Membrane</keyword>
<feature type="region of interest" description="Disordered" evidence="1">
    <location>
        <begin position="249"/>
        <end position="271"/>
    </location>
</feature>
<feature type="transmembrane region" description="Helical" evidence="2">
    <location>
        <begin position="160"/>
        <end position="180"/>
    </location>
</feature>
<gene>
    <name evidence="3" type="ORF">VFPPC_10296</name>
</gene>
<feature type="compositionally biased region" description="Basic and acidic residues" evidence="1">
    <location>
        <begin position="445"/>
        <end position="463"/>
    </location>
</feature>
<protein>
    <submittedName>
        <fullName evidence="3">Uncharacterized protein</fullName>
    </submittedName>
</protein>
<dbReference type="PANTHER" id="PTHR38694">
    <property type="entry name" value="CONSERVED EXPRESSED PROTEIN"/>
    <property type="match status" value="1"/>
</dbReference>
<sequence length="630" mass="68849">MTDDSGDESKYAQQPSGSSPTQSHALATENADVVTKKDIRSAEKIDPEDVDVQDVGWSNRDFTSSPMAIPGVPNGQLAALIRRFDNQTFHVKTINVPPLANLDMNIAEKEEFSPEKLRAHLERLYTSVIVQLVSAWKQVTYLRSWTDWRRTSAFLSVYTAAWATDLLLSTMLAFLIILILSPPARRVCFPPIEPGLVSTTAGSTSQKGSSKLDSSGAITTSPETQAGEGAEREAHSFINSIATLLLSTSVGKQEKDSSETSTGDEEPDIKAPDITKLQKDMVHAKDNNVDNDALQQKTSKSVSKMVWKGAEDSMRLIAQLVDNWERIGNALSPIPPFQRSLPRILLALCLVLPLLGSFFVTSYLMAKGLGFGIGIALFGSPGMTRVNAVVVRNYPRIRKYLELRNSILRGVPTNAQLAITLLRMGEQSKAPVPPPTPTDSASGRAPEKPQRDNDTAEHDEVSKTKQTKARGGFLGFLRTVTGGGINVFLATDKVKAAVGERHAKDRLGVVEPPDTNPFAGPVRFPARHKGRRGHAYITTTATSPALSWTSNLENVNPAWAIPIADIEELQKVGGLGWKSKIMVHWALEKDVVDGLIITSMGEEYHLTAVTRRDELFNRLISAGPQMWEAL</sequence>
<evidence type="ECO:0000313" key="3">
    <source>
        <dbReference type="EMBL" id="OAQ59273.1"/>
    </source>
</evidence>
<feature type="compositionally biased region" description="Polar residues" evidence="1">
    <location>
        <begin position="198"/>
        <end position="224"/>
    </location>
</feature>
<feature type="transmembrane region" description="Helical" evidence="2">
    <location>
        <begin position="344"/>
        <end position="365"/>
    </location>
</feature>
<name>A0A179F2A8_METCM</name>
<dbReference type="InterPro" id="IPR021709">
    <property type="entry name" value="DUF3292"/>
</dbReference>
<dbReference type="KEGG" id="pchm:VFPPC_10296"/>
<proteinExistence type="predicted"/>
<comment type="caution">
    <text evidence="3">The sequence shown here is derived from an EMBL/GenBank/DDBJ whole genome shotgun (WGS) entry which is preliminary data.</text>
</comment>
<evidence type="ECO:0000313" key="4">
    <source>
        <dbReference type="Proteomes" id="UP000078397"/>
    </source>
</evidence>
<dbReference type="RefSeq" id="XP_018137328.1">
    <property type="nucleotide sequence ID" value="XM_018288690.1"/>
</dbReference>
<dbReference type="AlphaFoldDB" id="A0A179F2A8"/>
<keyword evidence="4" id="KW-1185">Reference proteome</keyword>
<dbReference type="GeneID" id="28852684"/>
<keyword evidence="2" id="KW-1133">Transmembrane helix</keyword>
<dbReference type="Pfam" id="PF11696">
    <property type="entry name" value="DUF3292"/>
    <property type="match status" value="1"/>
</dbReference>
<dbReference type="STRING" id="1380566.A0A179F2A8"/>
<dbReference type="PANTHER" id="PTHR38694:SF1">
    <property type="entry name" value="PEROXIN DOMAIN-CONTAINING PROTEIN"/>
    <property type="match status" value="1"/>
</dbReference>
<feature type="region of interest" description="Disordered" evidence="1">
    <location>
        <begin position="426"/>
        <end position="467"/>
    </location>
</feature>
<feature type="region of interest" description="Disordered" evidence="1">
    <location>
        <begin position="198"/>
        <end position="232"/>
    </location>
</feature>
<reference evidence="3 4" key="1">
    <citation type="journal article" date="2016" name="PLoS Pathog.">
        <title>Biosynthesis of antibiotic leucinostatins in bio-control fungus Purpureocillium lilacinum and their inhibition on phytophthora revealed by genome mining.</title>
        <authorList>
            <person name="Wang G."/>
            <person name="Liu Z."/>
            <person name="Lin R."/>
            <person name="Li E."/>
            <person name="Mao Z."/>
            <person name="Ling J."/>
            <person name="Yang Y."/>
            <person name="Yin W.B."/>
            <person name="Xie B."/>
        </authorList>
    </citation>
    <scope>NUCLEOTIDE SEQUENCE [LARGE SCALE GENOMIC DNA]</scope>
    <source>
        <strain evidence="3">170</strain>
    </source>
</reference>
<dbReference type="EMBL" id="LSBJ02000010">
    <property type="protein sequence ID" value="OAQ59273.1"/>
    <property type="molecule type" value="Genomic_DNA"/>
</dbReference>
<evidence type="ECO:0000256" key="1">
    <source>
        <dbReference type="SAM" id="MobiDB-lite"/>
    </source>
</evidence>
<organism evidence="3 4">
    <name type="scientific">Pochonia chlamydosporia 170</name>
    <dbReference type="NCBI Taxonomy" id="1380566"/>
    <lineage>
        <taxon>Eukaryota</taxon>
        <taxon>Fungi</taxon>
        <taxon>Dikarya</taxon>
        <taxon>Ascomycota</taxon>
        <taxon>Pezizomycotina</taxon>
        <taxon>Sordariomycetes</taxon>
        <taxon>Hypocreomycetidae</taxon>
        <taxon>Hypocreales</taxon>
        <taxon>Clavicipitaceae</taxon>
        <taxon>Pochonia</taxon>
    </lineage>
</organism>
<feature type="compositionally biased region" description="Polar residues" evidence="1">
    <location>
        <begin position="11"/>
        <end position="25"/>
    </location>
</feature>
<dbReference type="OrthoDB" id="1708389at2759"/>
<keyword evidence="2" id="KW-0812">Transmembrane</keyword>
<dbReference type="Proteomes" id="UP000078397">
    <property type="component" value="Unassembled WGS sequence"/>
</dbReference>
<evidence type="ECO:0000256" key="2">
    <source>
        <dbReference type="SAM" id="Phobius"/>
    </source>
</evidence>
<feature type="region of interest" description="Disordered" evidence="1">
    <location>
        <begin position="1"/>
        <end position="42"/>
    </location>
</feature>